<dbReference type="Proteomes" id="UP000008080">
    <property type="component" value="Chromosome"/>
</dbReference>
<proteinExistence type="predicted"/>
<keyword evidence="2" id="KW-1185">Reference proteome</keyword>
<dbReference type="InterPro" id="IPR050275">
    <property type="entry name" value="PGM_Phosphatase"/>
</dbReference>
<dbReference type="KEGG" id="bba:Bd1653"/>
<dbReference type="AlphaFoldDB" id="Q6MMH7"/>
<dbReference type="GO" id="GO:0016791">
    <property type="term" value="F:phosphatase activity"/>
    <property type="evidence" value="ECO:0007669"/>
    <property type="project" value="TreeGrafter"/>
</dbReference>
<reference evidence="1 2" key="1">
    <citation type="journal article" date="2004" name="Science">
        <title>A predator unmasked: life cycle of Bdellovibrio bacteriovorus from a genomic perspective.</title>
        <authorList>
            <person name="Rendulic S."/>
            <person name="Jagtap P."/>
            <person name="Rosinus A."/>
            <person name="Eppinger M."/>
            <person name="Baar C."/>
            <person name="Lanz C."/>
            <person name="Keller H."/>
            <person name="Lambert C."/>
            <person name="Evans K.J."/>
            <person name="Goesmann A."/>
            <person name="Meyer F."/>
            <person name="Sockett R.E."/>
            <person name="Schuster S.C."/>
        </authorList>
    </citation>
    <scope>NUCLEOTIDE SEQUENCE [LARGE SCALE GENOMIC DNA]</scope>
    <source>
        <strain evidence="2">ATCC 15356 / DSM 50701 / NCIMB 9529 / HD100</strain>
    </source>
</reference>
<protein>
    <submittedName>
        <fullName evidence="1">Phosphoglycerate mutase</fullName>
        <ecNumber evidence="1">5.4.2.1</ecNumber>
    </submittedName>
</protein>
<dbReference type="GO" id="GO:0016853">
    <property type="term" value="F:isomerase activity"/>
    <property type="evidence" value="ECO:0007669"/>
    <property type="project" value="UniProtKB-KW"/>
</dbReference>
<dbReference type="EC" id="5.4.2.1" evidence="1"/>
<dbReference type="eggNOG" id="COG0406">
    <property type="taxonomic scope" value="Bacteria"/>
</dbReference>
<name>Q6MMH7_BDEBA</name>
<dbReference type="CDD" id="cd07067">
    <property type="entry name" value="HP_PGM_like"/>
    <property type="match status" value="1"/>
</dbReference>
<dbReference type="Pfam" id="PF00300">
    <property type="entry name" value="His_Phos_1"/>
    <property type="match status" value="1"/>
</dbReference>
<organism evidence="1 2">
    <name type="scientific">Bdellovibrio bacteriovorus (strain ATCC 15356 / DSM 50701 / NCIMB 9529 / HD100)</name>
    <dbReference type="NCBI Taxonomy" id="264462"/>
    <lineage>
        <taxon>Bacteria</taxon>
        <taxon>Pseudomonadati</taxon>
        <taxon>Bdellovibrionota</taxon>
        <taxon>Bdellovibrionia</taxon>
        <taxon>Bdellovibrionales</taxon>
        <taxon>Pseudobdellovibrionaceae</taxon>
        <taxon>Bdellovibrio</taxon>
    </lineage>
</organism>
<dbReference type="HOGENOM" id="CLU_1575433_0_0_7"/>
<gene>
    <name evidence="1" type="ordered locus">Bd1653</name>
</gene>
<accession>Q6MMH7</accession>
<dbReference type="SUPFAM" id="SSF53254">
    <property type="entry name" value="Phosphoglycerate mutase-like"/>
    <property type="match status" value="1"/>
</dbReference>
<evidence type="ECO:0000313" key="2">
    <source>
        <dbReference type="Proteomes" id="UP000008080"/>
    </source>
</evidence>
<keyword evidence="1" id="KW-0413">Isomerase</keyword>
<evidence type="ECO:0000313" key="1">
    <source>
        <dbReference type="EMBL" id="CAE79527.1"/>
    </source>
</evidence>
<dbReference type="STRING" id="264462.Bd1653"/>
<dbReference type="InterPro" id="IPR013078">
    <property type="entry name" value="His_Pase_superF_clade-1"/>
</dbReference>
<sequence length="169" mass="19570">MNEEGRQQALSLQLFFRDNPVEFFVSSDLQRAQQTADIANHHLAKPLLLQPGFREVNMGKIEGMTREAVAKEYGPQAWEKWVSVDRKHFDFAFPEAENTWATVERFSTALAALCEEHDFDRIGLCTHGLAMRRFLHSLRPDITESLPTPNCVVYTVEWDCELKKFYFNS</sequence>
<dbReference type="PANTHER" id="PTHR48100">
    <property type="entry name" value="BROAD-SPECIFICITY PHOSPHATASE YOR283W-RELATED"/>
    <property type="match status" value="1"/>
</dbReference>
<dbReference type="EMBL" id="BX842650">
    <property type="protein sequence ID" value="CAE79527.1"/>
    <property type="molecule type" value="Genomic_DNA"/>
</dbReference>
<dbReference type="Gene3D" id="3.40.50.1240">
    <property type="entry name" value="Phosphoglycerate mutase-like"/>
    <property type="match status" value="1"/>
</dbReference>
<dbReference type="InterPro" id="IPR029033">
    <property type="entry name" value="His_PPase_superfam"/>
</dbReference>